<dbReference type="HOGENOM" id="CLU_076636_1_0_1"/>
<dbReference type="RefSeq" id="XP_006693330.1">
    <property type="nucleotide sequence ID" value="XM_006693267.1"/>
</dbReference>
<feature type="region of interest" description="Disordered" evidence="1">
    <location>
        <begin position="146"/>
        <end position="176"/>
    </location>
</feature>
<keyword evidence="3" id="KW-1185">Reference proteome</keyword>
<dbReference type="Proteomes" id="UP000008066">
    <property type="component" value="Unassembled WGS sequence"/>
</dbReference>
<accession>G0S7T4</accession>
<dbReference type="GeneID" id="18256912"/>
<proteinExistence type="predicted"/>
<organism evidence="3">
    <name type="scientific">Chaetomium thermophilum (strain DSM 1495 / CBS 144.50 / IMI 039719)</name>
    <name type="common">Thermochaetoides thermophila</name>
    <dbReference type="NCBI Taxonomy" id="759272"/>
    <lineage>
        <taxon>Eukaryota</taxon>
        <taxon>Fungi</taxon>
        <taxon>Dikarya</taxon>
        <taxon>Ascomycota</taxon>
        <taxon>Pezizomycotina</taxon>
        <taxon>Sordariomycetes</taxon>
        <taxon>Sordariomycetidae</taxon>
        <taxon>Sordariales</taxon>
        <taxon>Chaetomiaceae</taxon>
        <taxon>Thermochaetoides</taxon>
    </lineage>
</organism>
<feature type="compositionally biased region" description="Acidic residues" evidence="1">
    <location>
        <begin position="57"/>
        <end position="87"/>
    </location>
</feature>
<protein>
    <submittedName>
        <fullName evidence="2">Uncharacterized protein</fullName>
    </submittedName>
</protein>
<dbReference type="OrthoDB" id="4188844at2759"/>
<feature type="compositionally biased region" description="Low complexity" evidence="1">
    <location>
        <begin position="42"/>
        <end position="52"/>
    </location>
</feature>
<feature type="compositionally biased region" description="Low complexity" evidence="1">
    <location>
        <begin position="251"/>
        <end position="267"/>
    </location>
</feature>
<sequence>MVERQLPSSRAFASALPRTRSATSVASAPYGVRRNPFQTQLSRSRAISASARMRYDYDDDDNDEEQDGFDDEDESLDIDSDEDDESYEQQRYCFHNRHRFLHGFRSHAEFGKAHSIERAFPPHHQHDLEVKRPSSETDDIVVRDEHGEIELEDPPTPPPPEMDEASRAALEARHENELERQRLAEAVKQHQLDQNSMLAQAEEGKDYYSFPDPFMSHSSNGSDSESTAILMYGKRLYAVASGRKRSHSEISSAQPSFPSPFSSSASSGCEPQTKTKPYASTTELLEAVKASLRQKVAALAEDNWMFEREELPHHQ</sequence>
<name>G0S7T4_CHATD</name>
<feature type="compositionally biased region" description="Basic and acidic residues" evidence="1">
    <location>
        <begin position="164"/>
        <end position="176"/>
    </location>
</feature>
<dbReference type="KEGG" id="cthr:CTHT_0028740"/>
<feature type="region of interest" description="Disordered" evidence="1">
    <location>
        <begin position="1"/>
        <end position="88"/>
    </location>
</feature>
<reference evidence="2 3" key="1">
    <citation type="journal article" date="2011" name="Cell">
        <title>Insight into structure and assembly of the nuclear pore complex by utilizing the genome of a eukaryotic thermophile.</title>
        <authorList>
            <person name="Amlacher S."/>
            <person name="Sarges P."/>
            <person name="Flemming D."/>
            <person name="van Noort V."/>
            <person name="Kunze R."/>
            <person name="Devos D.P."/>
            <person name="Arumugam M."/>
            <person name="Bork P."/>
            <person name="Hurt E."/>
        </authorList>
    </citation>
    <scope>NUCLEOTIDE SEQUENCE [LARGE SCALE GENOMIC DNA]</scope>
    <source>
        <strain evidence="3">DSM 1495 / CBS 144.50 / IMI 039719</strain>
    </source>
</reference>
<dbReference type="EMBL" id="GL988041">
    <property type="protein sequence ID" value="EGS21034.1"/>
    <property type="molecule type" value="Genomic_DNA"/>
</dbReference>
<gene>
    <name evidence="2" type="ORF">CTHT_0028740</name>
</gene>
<evidence type="ECO:0000313" key="3">
    <source>
        <dbReference type="Proteomes" id="UP000008066"/>
    </source>
</evidence>
<dbReference type="eggNOG" id="ENOG502SQDE">
    <property type="taxonomic scope" value="Eukaryota"/>
</dbReference>
<evidence type="ECO:0000313" key="2">
    <source>
        <dbReference type="EMBL" id="EGS21034.1"/>
    </source>
</evidence>
<dbReference type="AlphaFoldDB" id="G0S7T4"/>
<evidence type="ECO:0000256" key="1">
    <source>
        <dbReference type="SAM" id="MobiDB-lite"/>
    </source>
</evidence>
<feature type="region of interest" description="Disordered" evidence="1">
    <location>
        <begin position="248"/>
        <end position="280"/>
    </location>
</feature>
<feature type="compositionally biased region" description="Polar residues" evidence="1">
    <location>
        <begin position="269"/>
        <end position="280"/>
    </location>
</feature>